<proteinExistence type="predicted"/>
<evidence type="ECO:0000313" key="2">
    <source>
        <dbReference type="Proteomes" id="UP000736335"/>
    </source>
</evidence>
<reference evidence="1" key="2">
    <citation type="submission" date="2020-11" db="EMBL/GenBank/DDBJ databases">
        <authorList>
            <consortium name="DOE Joint Genome Institute"/>
            <person name="Kuo A."/>
            <person name="Miyauchi S."/>
            <person name="Kiss E."/>
            <person name="Drula E."/>
            <person name="Kohler A."/>
            <person name="Sanchez-Garcia M."/>
            <person name="Andreopoulos B."/>
            <person name="Barry K.W."/>
            <person name="Bonito G."/>
            <person name="Buee M."/>
            <person name="Carver A."/>
            <person name="Chen C."/>
            <person name="Cichocki N."/>
            <person name="Clum A."/>
            <person name="Culley D."/>
            <person name="Crous P.W."/>
            <person name="Fauchery L."/>
            <person name="Girlanda M."/>
            <person name="Hayes R."/>
            <person name="Keri Z."/>
            <person name="Labutti K."/>
            <person name="Lipzen A."/>
            <person name="Lombard V."/>
            <person name="Magnuson J."/>
            <person name="Maillard F."/>
            <person name="Morin E."/>
            <person name="Murat C."/>
            <person name="Nolan M."/>
            <person name="Ohm R."/>
            <person name="Pangilinan J."/>
            <person name="Pereira M."/>
            <person name="Perotto S."/>
            <person name="Peter M."/>
            <person name="Riley R."/>
            <person name="Sitrit Y."/>
            <person name="Stielow B."/>
            <person name="Szollosi G."/>
            <person name="Zifcakova L."/>
            <person name="Stursova M."/>
            <person name="Spatafora J.W."/>
            <person name="Tedersoo L."/>
            <person name="Vaario L.-M."/>
            <person name="Yamada A."/>
            <person name="Yan M."/>
            <person name="Wang P."/>
            <person name="Xu J."/>
            <person name="Bruns T."/>
            <person name="Baldrian P."/>
            <person name="Vilgalys R."/>
            <person name="Henrissat B."/>
            <person name="Grigoriev I.V."/>
            <person name="Hibbett D."/>
            <person name="Nagy L.G."/>
            <person name="Martin F.M."/>
        </authorList>
    </citation>
    <scope>NUCLEOTIDE SEQUENCE</scope>
    <source>
        <strain evidence="1">UH-Tt-Lm1</strain>
    </source>
</reference>
<dbReference type="AlphaFoldDB" id="A0A9P6H5B7"/>
<reference evidence="1" key="1">
    <citation type="journal article" date="2020" name="Nat. Commun.">
        <title>Large-scale genome sequencing of mycorrhizal fungi provides insights into the early evolution of symbiotic traits.</title>
        <authorList>
            <person name="Miyauchi S."/>
            <person name="Kiss E."/>
            <person name="Kuo A."/>
            <person name="Drula E."/>
            <person name="Kohler A."/>
            <person name="Sanchez-Garcia M."/>
            <person name="Morin E."/>
            <person name="Andreopoulos B."/>
            <person name="Barry K.W."/>
            <person name="Bonito G."/>
            <person name="Buee M."/>
            <person name="Carver A."/>
            <person name="Chen C."/>
            <person name="Cichocki N."/>
            <person name="Clum A."/>
            <person name="Culley D."/>
            <person name="Crous P.W."/>
            <person name="Fauchery L."/>
            <person name="Girlanda M."/>
            <person name="Hayes R.D."/>
            <person name="Keri Z."/>
            <person name="LaButti K."/>
            <person name="Lipzen A."/>
            <person name="Lombard V."/>
            <person name="Magnuson J."/>
            <person name="Maillard F."/>
            <person name="Murat C."/>
            <person name="Nolan M."/>
            <person name="Ohm R.A."/>
            <person name="Pangilinan J."/>
            <person name="Pereira M.F."/>
            <person name="Perotto S."/>
            <person name="Peter M."/>
            <person name="Pfister S."/>
            <person name="Riley R."/>
            <person name="Sitrit Y."/>
            <person name="Stielow J.B."/>
            <person name="Szollosi G."/>
            <person name="Zifcakova L."/>
            <person name="Stursova M."/>
            <person name="Spatafora J.W."/>
            <person name="Tedersoo L."/>
            <person name="Vaario L.M."/>
            <person name="Yamada A."/>
            <person name="Yan M."/>
            <person name="Wang P."/>
            <person name="Xu J."/>
            <person name="Bruns T."/>
            <person name="Baldrian P."/>
            <person name="Vilgalys R."/>
            <person name="Dunand C."/>
            <person name="Henrissat B."/>
            <person name="Grigoriev I.V."/>
            <person name="Hibbett D."/>
            <person name="Nagy L.G."/>
            <person name="Martin F.M."/>
        </authorList>
    </citation>
    <scope>NUCLEOTIDE SEQUENCE</scope>
    <source>
        <strain evidence="1">UH-Tt-Lm1</strain>
    </source>
</reference>
<evidence type="ECO:0000313" key="1">
    <source>
        <dbReference type="EMBL" id="KAF9777884.1"/>
    </source>
</evidence>
<comment type="caution">
    <text evidence="1">The sequence shown here is derived from an EMBL/GenBank/DDBJ whole genome shotgun (WGS) entry which is preliminary data.</text>
</comment>
<gene>
    <name evidence="1" type="ORF">BJ322DRAFT_1025457</name>
</gene>
<dbReference type="Proteomes" id="UP000736335">
    <property type="component" value="Unassembled WGS sequence"/>
</dbReference>
<protein>
    <submittedName>
        <fullName evidence="1">Uncharacterized protein</fullName>
    </submittedName>
</protein>
<organism evidence="1 2">
    <name type="scientific">Thelephora terrestris</name>
    <dbReference type="NCBI Taxonomy" id="56493"/>
    <lineage>
        <taxon>Eukaryota</taxon>
        <taxon>Fungi</taxon>
        <taxon>Dikarya</taxon>
        <taxon>Basidiomycota</taxon>
        <taxon>Agaricomycotina</taxon>
        <taxon>Agaricomycetes</taxon>
        <taxon>Thelephorales</taxon>
        <taxon>Thelephoraceae</taxon>
        <taxon>Thelephora</taxon>
    </lineage>
</organism>
<keyword evidence="2" id="KW-1185">Reference proteome</keyword>
<name>A0A9P6H5B7_9AGAM</name>
<accession>A0A9P6H5B7</accession>
<sequence length="214" mass="24230">MALTSLLDDVFYETACRGRPFNEPPSPSLLARVPGSYRSVFCLCWRIVCNPNLLRVGTANSPWMNSGSWFNLRGKNTSVRFLLDCERVKKATSPEVILASTLPPIQSIAFSAAITREDETERWLFGDPLRLLKLPDQNSAGRGVPRGIAKDTLREILEGVKIVTHPAICAAKYQVPQYTRKAAQRQGFHRIHVWRLRRNGFLANFKCREGWRSS</sequence>
<dbReference type="EMBL" id="WIUZ02000026">
    <property type="protein sequence ID" value="KAF9777884.1"/>
    <property type="molecule type" value="Genomic_DNA"/>
</dbReference>